<proteinExistence type="predicted"/>
<dbReference type="EMBL" id="BSDZ01000024">
    <property type="protein sequence ID" value="GLI65456.1"/>
    <property type="molecule type" value="Genomic_DNA"/>
</dbReference>
<dbReference type="Proteomes" id="UP001165090">
    <property type="component" value="Unassembled WGS sequence"/>
</dbReference>
<sequence length="186" mass="20061">LQPVRGEVKGAASGMHFELEGVSIHSNSRSNSSLAAAQGVWLVPDQIADKSPATFGQQAQPWRTDLLEQHGVVPDQKLEAAALEDSEVEEDVFEPEDDRAALSPEDNLAHIVHRLLRVPAQAQRGQHAVLINLAAGVAAGSGNGAASCHCCHRCHGIHKTHLWRAVARQLAVAMVLRPTAWPRVHK</sequence>
<reference evidence="1 2" key="1">
    <citation type="journal article" date="2023" name="IScience">
        <title>Expanded male sex-determining region conserved during the evolution of homothallism in the green alga Volvox.</title>
        <authorList>
            <person name="Yamamoto K."/>
            <person name="Matsuzaki R."/>
            <person name="Mahakham W."/>
            <person name="Heman W."/>
            <person name="Sekimoto H."/>
            <person name="Kawachi M."/>
            <person name="Minakuchi Y."/>
            <person name="Toyoda A."/>
            <person name="Nozaki H."/>
        </authorList>
    </citation>
    <scope>NUCLEOTIDE SEQUENCE [LARGE SCALE GENOMIC DNA]</scope>
    <source>
        <strain evidence="1 2">NIES-4468</strain>
    </source>
</reference>
<gene>
    <name evidence="1" type="ORF">VaNZ11_008837</name>
</gene>
<feature type="non-terminal residue" evidence="1">
    <location>
        <position position="1"/>
    </location>
</feature>
<name>A0ABQ5S737_9CHLO</name>
<evidence type="ECO:0000313" key="2">
    <source>
        <dbReference type="Proteomes" id="UP001165090"/>
    </source>
</evidence>
<accession>A0ABQ5S737</accession>
<keyword evidence="2" id="KW-1185">Reference proteome</keyword>
<organism evidence="1 2">
    <name type="scientific">Volvox africanus</name>
    <dbReference type="NCBI Taxonomy" id="51714"/>
    <lineage>
        <taxon>Eukaryota</taxon>
        <taxon>Viridiplantae</taxon>
        <taxon>Chlorophyta</taxon>
        <taxon>core chlorophytes</taxon>
        <taxon>Chlorophyceae</taxon>
        <taxon>CS clade</taxon>
        <taxon>Chlamydomonadales</taxon>
        <taxon>Volvocaceae</taxon>
        <taxon>Volvox</taxon>
    </lineage>
</organism>
<protein>
    <submittedName>
        <fullName evidence="1">Uncharacterized protein</fullName>
    </submittedName>
</protein>
<comment type="caution">
    <text evidence="1">The sequence shown here is derived from an EMBL/GenBank/DDBJ whole genome shotgun (WGS) entry which is preliminary data.</text>
</comment>
<evidence type="ECO:0000313" key="1">
    <source>
        <dbReference type="EMBL" id="GLI65456.1"/>
    </source>
</evidence>